<dbReference type="GO" id="GO:0003677">
    <property type="term" value="F:DNA binding"/>
    <property type="evidence" value="ECO:0007669"/>
    <property type="project" value="InterPro"/>
</dbReference>
<feature type="domain" description="HTH cro/C1-type" evidence="1">
    <location>
        <begin position="29"/>
        <end position="75"/>
    </location>
</feature>
<dbReference type="InterPro" id="IPR001387">
    <property type="entry name" value="Cro/C1-type_HTH"/>
</dbReference>
<protein>
    <recommendedName>
        <fullName evidence="1">HTH cro/C1-type domain-containing protein</fullName>
    </recommendedName>
</protein>
<dbReference type="Proteomes" id="UP000365824">
    <property type="component" value="Unassembled WGS sequence"/>
</dbReference>
<proteinExistence type="predicted"/>
<evidence type="ECO:0000313" key="3">
    <source>
        <dbReference type="Proteomes" id="UP000365824"/>
    </source>
</evidence>
<organism evidence="2 3">
    <name type="scientific">Bacteroides ovatus</name>
    <dbReference type="NCBI Taxonomy" id="28116"/>
    <lineage>
        <taxon>Bacteria</taxon>
        <taxon>Pseudomonadati</taxon>
        <taxon>Bacteroidota</taxon>
        <taxon>Bacteroidia</taxon>
        <taxon>Bacteroidales</taxon>
        <taxon>Bacteroidaceae</taxon>
        <taxon>Bacteroides</taxon>
    </lineage>
</organism>
<dbReference type="InterPro" id="IPR010982">
    <property type="entry name" value="Lambda_DNA-bd_dom_sf"/>
</dbReference>
<dbReference type="SMART" id="SM00530">
    <property type="entry name" value="HTH_XRE"/>
    <property type="match status" value="1"/>
</dbReference>
<dbReference type="Gene3D" id="1.10.260.40">
    <property type="entry name" value="lambda repressor-like DNA-binding domains"/>
    <property type="match status" value="1"/>
</dbReference>
<accession>A0A9P3ZZY5</accession>
<dbReference type="PROSITE" id="PS50943">
    <property type="entry name" value="HTH_CROC1"/>
    <property type="match status" value="1"/>
</dbReference>
<gene>
    <name evidence="2" type="ORF">F3F25_07530</name>
</gene>
<evidence type="ECO:0000259" key="1">
    <source>
        <dbReference type="PROSITE" id="PS50943"/>
    </source>
</evidence>
<sequence length="89" mass="9851">MATYDFSNAIPYVPTHVGELINDELVASGLSVEQLSEKANIELIALNETISGKRQLSTEMALQIESVMGIPASLLLNIQIQYNSFLRRK</sequence>
<evidence type="ECO:0000313" key="2">
    <source>
        <dbReference type="EMBL" id="KAA3929648.1"/>
    </source>
</evidence>
<dbReference type="EMBL" id="VWLB01000009">
    <property type="protein sequence ID" value="KAA3929648.1"/>
    <property type="molecule type" value="Genomic_DNA"/>
</dbReference>
<reference evidence="2 3" key="1">
    <citation type="journal article" date="2019" name="Nat. Med.">
        <title>A library of human gut bacterial isolates paired with longitudinal multiomics data enables mechanistic microbiome research.</title>
        <authorList>
            <person name="Poyet M."/>
            <person name="Groussin M."/>
            <person name="Gibbons S.M."/>
            <person name="Avila-Pacheco J."/>
            <person name="Jiang X."/>
            <person name="Kearney S.M."/>
            <person name="Perrotta A.R."/>
            <person name="Berdy B."/>
            <person name="Zhao S."/>
            <person name="Lieberman T.D."/>
            <person name="Swanson P.K."/>
            <person name="Smith M."/>
            <person name="Roesemann S."/>
            <person name="Alexander J.E."/>
            <person name="Rich S.A."/>
            <person name="Livny J."/>
            <person name="Vlamakis H."/>
            <person name="Clish C."/>
            <person name="Bullock K."/>
            <person name="Deik A."/>
            <person name="Scott J."/>
            <person name="Pierce K.A."/>
            <person name="Xavier R.J."/>
            <person name="Alm E.J."/>
        </authorList>
    </citation>
    <scope>NUCLEOTIDE SEQUENCE [LARGE SCALE GENOMIC DNA]</scope>
    <source>
        <strain evidence="2 3">BIOML-A160</strain>
    </source>
</reference>
<comment type="caution">
    <text evidence="2">The sequence shown here is derived from an EMBL/GenBank/DDBJ whole genome shotgun (WGS) entry which is preliminary data.</text>
</comment>
<name>A0A9P3ZZY5_BACOV</name>
<dbReference type="CDD" id="cd00093">
    <property type="entry name" value="HTH_XRE"/>
    <property type="match status" value="1"/>
</dbReference>
<dbReference type="SUPFAM" id="SSF47413">
    <property type="entry name" value="lambda repressor-like DNA-binding domains"/>
    <property type="match status" value="1"/>
</dbReference>
<dbReference type="AlphaFoldDB" id="A0A9P3ZZY5"/>